<dbReference type="Pfam" id="PF01471">
    <property type="entry name" value="PG_binding_1"/>
    <property type="match status" value="1"/>
</dbReference>
<evidence type="ECO:0000259" key="1">
    <source>
        <dbReference type="Pfam" id="PF01471"/>
    </source>
</evidence>
<dbReference type="InterPro" id="IPR043426">
    <property type="entry name" value="MltB-like"/>
</dbReference>
<organism evidence="3">
    <name type="scientific">marine metagenome</name>
    <dbReference type="NCBI Taxonomy" id="408172"/>
    <lineage>
        <taxon>unclassified sequences</taxon>
        <taxon>metagenomes</taxon>
        <taxon>ecological metagenomes</taxon>
    </lineage>
</organism>
<dbReference type="FunFam" id="1.10.8.350:FF:000001">
    <property type="entry name" value="Lytic murein transglycosylase B"/>
    <property type="match status" value="1"/>
</dbReference>
<evidence type="ECO:0008006" key="4">
    <source>
        <dbReference type="Google" id="ProtNLM"/>
    </source>
</evidence>
<dbReference type="InterPro" id="IPR036366">
    <property type="entry name" value="PGBDSf"/>
</dbReference>
<dbReference type="EMBL" id="UINC01004979">
    <property type="protein sequence ID" value="SVA18219.1"/>
    <property type="molecule type" value="Genomic_DNA"/>
</dbReference>
<dbReference type="Gene3D" id="1.10.8.350">
    <property type="entry name" value="Bacterial muramidase"/>
    <property type="match status" value="1"/>
</dbReference>
<sequence length="393" mass="43735">MKRIAFALLLFFFLPPLIAQDQTFAEWREQLRAEAFSLGISEETLLAIDDLEAPLERVLELDDAQPEFIQTFTRYLSLRITPLQINRGQALLRQYAVLLEEVRQSYGVQPHYLVSFWAIESNYGRATGGFSVLQALATLAFDPRRADFFRTELLTALKIIDDGHIAVDNMSGSWAGAMGQLQFLPSVFARYGIDGDNDGKIDIWNSLPDIFHSAANFLSQSGWRGDERWGREVLLPSNFDFSLTGTRTRKPLQEWNDLGIIQINGLPIPVANMQASVILPAGAGGPAFLTYANFRATMVYNPSTFYALTVGHLADRYTGGAAIQRMPENEQAMSVVDVQALQELLNAAGFDSGEPDGRVGSRTRAAVRAYQQNMELPMDGYASLKLLEALRNP</sequence>
<accession>A0A381TQX6</accession>
<dbReference type="Pfam" id="PF13406">
    <property type="entry name" value="SLT_2"/>
    <property type="match status" value="1"/>
</dbReference>
<dbReference type="PANTHER" id="PTHR30163">
    <property type="entry name" value="MEMBRANE-BOUND LYTIC MUREIN TRANSGLYCOSYLASE B"/>
    <property type="match status" value="1"/>
</dbReference>
<evidence type="ECO:0000313" key="3">
    <source>
        <dbReference type="EMBL" id="SVA18219.1"/>
    </source>
</evidence>
<name>A0A381TQX6_9ZZZZ</name>
<feature type="domain" description="Peptidoglycan binding-like" evidence="1">
    <location>
        <begin position="337"/>
        <end position="390"/>
    </location>
</feature>
<dbReference type="NCBIfam" id="TIGR02283">
    <property type="entry name" value="MltB_2"/>
    <property type="match status" value="1"/>
</dbReference>
<dbReference type="InterPro" id="IPR023346">
    <property type="entry name" value="Lysozyme-like_dom_sf"/>
</dbReference>
<dbReference type="GO" id="GO:0008933">
    <property type="term" value="F:peptidoglycan lytic transglycosylase activity"/>
    <property type="evidence" value="ECO:0007669"/>
    <property type="project" value="TreeGrafter"/>
</dbReference>
<evidence type="ECO:0000259" key="2">
    <source>
        <dbReference type="Pfam" id="PF13406"/>
    </source>
</evidence>
<gene>
    <name evidence="3" type="ORF">METZ01_LOCUS71073</name>
</gene>
<dbReference type="Gene3D" id="1.10.101.10">
    <property type="entry name" value="PGBD-like superfamily/PGBD"/>
    <property type="match status" value="1"/>
</dbReference>
<dbReference type="GO" id="GO:0009253">
    <property type="term" value="P:peptidoglycan catabolic process"/>
    <property type="evidence" value="ECO:0007669"/>
    <property type="project" value="TreeGrafter"/>
</dbReference>
<dbReference type="InterPro" id="IPR011970">
    <property type="entry name" value="MltB_2"/>
</dbReference>
<dbReference type="AlphaFoldDB" id="A0A381TQX6"/>
<dbReference type="CDD" id="cd13399">
    <property type="entry name" value="Slt35-like"/>
    <property type="match status" value="1"/>
</dbReference>
<dbReference type="Gene3D" id="1.10.530.10">
    <property type="match status" value="1"/>
</dbReference>
<dbReference type="PANTHER" id="PTHR30163:SF8">
    <property type="entry name" value="LYTIC MUREIN TRANSGLYCOSYLASE"/>
    <property type="match status" value="1"/>
</dbReference>
<protein>
    <recommendedName>
        <fullName evidence="4">Lytic murein transglycosylase</fullName>
    </recommendedName>
</protein>
<proteinExistence type="predicted"/>
<dbReference type="InterPro" id="IPR031304">
    <property type="entry name" value="SLT_2"/>
</dbReference>
<dbReference type="InterPro" id="IPR036365">
    <property type="entry name" value="PGBD-like_sf"/>
</dbReference>
<dbReference type="SUPFAM" id="SSF53955">
    <property type="entry name" value="Lysozyme-like"/>
    <property type="match status" value="1"/>
</dbReference>
<reference evidence="3" key="1">
    <citation type="submission" date="2018-05" db="EMBL/GenBank/DDBJ databases">
        <authorList>
            <person name="Lanie J.A."/>
            <person name="Ng W.-L."/>
            <person name="Kazmierczak K.M."/>
            <person name="Andrzejewski T.M."/>
            <person name="Davidsen T.M."/>
            <person name="Wayne K.J."/>
            <person name="Tettelin H."/>
            <person name="Glass J.I."/>
            <person name="Rusch D."/>
            <person name="Podicherti R."/>
            <person name="Tsui H.-C.T."/>
            <person name="Winkler M.E."/>
        </authorList>
    </citation>
    <scope>NUCLEOTIDE SEQUENCE</scope>
</reference>
<dbReference type="InterPro" id="IPR002477">
    <property type="entry name" value="Peptidoglycan-bd-like"/>
</dbReference>
<dbReference type="SUPFAM" id="SSF47090">
    <property type="entry name" value="PGBD-like"/>
    <property type="match status" value="1"/>
</dbReference>
<feature type="domain" description="Transglycosylase SLT" evidence="2">
    <location>
        <begin position="24"/>
        <end position="315"/>
    </location>
</feature>